<dbReference type="OrthoDB" id="9799092at2"/>
<proteinExistence type="predicted"/>
<name>A0A517N3T8_9BACT</name>
<dbReference type="RefSeq" id="WP_145167608.1">
    <property type="nucleotide sequence ID" value="NZ_CP036525.1"/>
</dbReference>
<dbReference type="Gene3D" id="3.30.460.10">
    <property type="entry name" value="Beta Polymerase, domain 2"/>
    <property type="match status" value="1"/>
</dbReference>
<dbReference type="GO" id="GO:0016301">
    <property type="term" value="F:kinase activity"/>
    <property type="evidence" value="ECO:0007669"/>
    <property type="project" value="UniProtKB-KW"/>
</dbReference>
<dbReference type="PANTHER" id="PTHR34822:SF1">
    <property type="entry name" value="GRPB FAMILY PROTEIN"/>
    <property type="match status" value="1"/>
</dbReference>
<reference evidence="1 2" key="1">
    <citation type="submission" date="2019-02" db="EMBL/GenBank/DDBJ databases">
        <title>Deep-cultivation of Planctomycetes and their phenomic and genomic characterization uncovers novel biology.</title>
        <authorList>
            <person name="Wiegand S."/>
            <person name="Jogler M."/>
            <person name="Boedeker C."/>
            <person name="Pinto D."/>
            <person name="Vollmers J."/>
            <person name="Rivas-Marin E."/>
            <person name="Kohn T."/>
            <person name="Peeters S.H."/>
            <person name="Heuer A."/>
            <person name="Rast P."/>
            <person name="Oberbeckmann S."/>
            <person name="Bunk B."/>
            <person name="Jeske O."/>
            <person name="Meyerdierks A."/>
            <person name="Storesund J.E."/>
            <person name="Kallscheuer N."/>
            <person name="Luecker S."/>
            <person name="Lage O.M."/>
            <person name="Pohl T."/>
            <person name="Merkel B.J."/>
            <person name="Hornburger P."/>
            <person name="Mueller R.-W."/>
            <person name="Bruemmer F."/>
            <person name="Labrenz M."/>
            <person name="Spormann A.M."/>
            <person name="Op den Camp H."/>
            <person name="Overmann J."/>
            <person name="Amann R."/>
            <person name="Jetten M.S.M."/>
            <person name="Mascher T."/>
            <person name="Medema M.H."/>
            <person name="Devos D.P."/>
            <person name="Kaster A.-K."/>
            <person name="Ovreas L."/>
            <person name="Rohde M."/>
            <person name="Galperin M.Y."/>
            <person name="Jogler C."/>
        </authorList>
    </citation>
    <scope>NUCLEOTIDE SEQUENCE [LARGE SCALE GENOMIC DNA]</scope>
    <source>
        <strain evidence="1 2">K22_7</strain>
    </source>
</reference>
<evidence type="ECO:0000313" key="1">
    <source>
        <dbReference type="EMBL" id="QDT01802.1"/>
    </source>
</evidence>
<gene>
    <name evidence="1" type="ORF">K227x_01700</name>
</gene>
<dbReference type="EMBL" id="CP036525">
    <property type="protein sequence ID" value="QDT01802.1"/>
    <property type="molecule type" value="Genomic_DNA"/>
</dbReference>
<dbReference type="KEGG" id="rlc:K227x_01700"/>
<dbReference type="SUPFAM" id="SSF81301">
    <property type="entry name" value="Nucleotidyltransferase"/>
    <property type="match status" value="1"/>
</dbReference>
<organism evidence="1 2">
    <name type="scientific">Rubripirellula lacrimiformis</name>
    <dbReference type="NCBI Taxonomy" id="1930273"/>
    <lineage>
        <taxon>Bacteria</taxon>
        <taxon>Pseudomonadati</taxon>
        <taxon>Planctomycetota</taxon>
        <taxon>Planctomycetia</taxon>
        <taxon>Pirellulales</taxon>
        <taxon>Pirellulaceae</taxon>
        <taxon>Rubripirellula</taxon>
    </lineage>
</organism>
<sequence length="180" mass="20412">MHDETVRLMHYDPRWKQEFEQTRSSILFSCEGWVTGVQHVGSTAISGLIARPTIDVIATVRDRDGLAPARMLIEGLNFRCEDSANWAAEAITLCKPRSPPAGQPDPTHRVMLVQEGSELLRRAIRLRDFFRSHPETAIRWEETKVASWRDCEGDLHRYESDKAIFLAHLSDQLDAAEGGD</sequence>
<keyword evidence="2" id="KW-1185">Reference proteome</keyword>
<dbReference type="AlphaFoldDB" id="A0A517N3T8"/>
<evidence type="ECO:0000313" key="2">
    <source>
        <dbReference type="Proteomes" id="UP000318538"/>
    </source>
</evidence>
<dbReference type="Proteomes" id="UP000318538">
    <property type="component" value="Chromosome"/>
</dbReference>
<dbReference type="Pfam" id="PF04229">
    <property type="entry name" value="GrpB"/>
    <property type="match status" value="1"/>
</dbReference>
<protein>
    <submittedName>
        <fullName evidence="1">Dephospho-CoA kinase/protein folding accessory domain-containing protein</fullName>
    </submittedName>
</protein>
<keyword evidence="1" id="KW-0808">Transferase</keyword>
<dbReference type="PANTHER" id="PTHR34822">
    <property type="entry name" value="GRPB DOMAIN PROTEIN (AFU_ORTHOLOGUE AFUA_1G01530)"/>
    <property type="match status" value="1"/>
</dbReference>
<dbReference type="InterPro" id="IPR007344">
    <property type="entry name" value="GrpB/CoaE"/>
</dbReference>
<dbReference type="InterPro" id="IPR043519">
    <property type="entry name" value="NT_sf"/>
</dbReference>
<keyword evidence="1" id="KW-0418">Kinase</keyword>
<accession>A0A517N3T8</accession>